<evidence type="ECO:0000256" key="6">
    <source>
        <dbReference type="ARBA" id="ARBA00047939"/>
    </source>
</evidence>
<proteinExistence type="predicted"/>
<evidence type="ECO:0000313" key="10">
    <source>
        <dbReference type="EMBL" id="GMA42450.1"/>
    </source>
</evidence>
<dbReference type="SUPFAM" id="SSF140931">
    <property type="entry name" value="Fic-like"/>
    <property type="match status" value="1"/>
</dbReference>
<comment type="catalytic activity">
    <reaction evidence="7">
        <text>L-tyrosyl-[protein] + ATP = O-(5'-adenylyl)-L-tyrosyl-[protein] + diphosphate</text>
        <dbReference type="Rhea" id="RHEA:54288"/>
        <dbReference type="Rhea" id="RHEA-COMP:10136"/>
        <dbReference type="Rhea" id="RHEA-COMP:13846"/>
        <dbReference type="ChEBI" id="CHEBI:30616"/>
        <dbReference type="ChEBI" id="CHEBI:33019"/>
        <dbReference type="ChEBI" id="CHEBI:46858"/>
        <dbReference type="ChEBI" id="CHEBI:83624"/>
        <dbReference type="EC" id="2.7.7.108"/>
    </reaction>
</comment>
<evidence type="ECO:0000313" key="11">
    <source>
        <dbReference type="Proteomes" id="UP001157126"/>
    </source>
</evidence>
<sequence length="275" mass="30463">MASQFDSWESYFYPDTIDPLTGIGTLRNLYDERDARVLSRMEYTDTTVRAVQLGNGEVDVPRTFDGEHLRAIHRHLFQDVYEWAGEYRTVEMSKGPGRGFGEVKTGEVDRYLSDARQLVTSTDWAKISRNDFVATASTVFAYVNQAHPFREGNGRTSKVFMAHVAEQSPYRFDFARVSPEQWNAGSAMSRPDMFAYAPEPASLVPVFAAVTVERTAPPAAPDRAAQARSALSASYPRPASEATKQTPQQGTQARPPSAGYRGPQMPGHGSNVGRD</sequence>
<feature type="compositionally biased region" description="Low complexity" evidence="8">
    <location>
        <begin position="217"/>
        <end position="234"/>
    </location>
</feature>
<evidence type="ECO:0000256" key="5">
    <source>
        <dbReference type="ARBA" id="ARBA00034531"/>
    </source>
</evidence>
<evidence type="ECO:0000259" key="9">
    <source>
        <dbReference type="PROSITE" id="PS51459"/>
    </source>
</evidence>
<keyword evidence="2" id="KW-0548">Nucleotidyltransferase</keyword>
<reference evidence="11" key="1">
    <citation type="journal article" date="2019" name="Int. J. Syst. Evol. Microbiol.">
        <title>The Global Catalogue of Microorganisms (GCM) 10K type strain sequencing project: providing services to taxonomists for standard genome sequencing and annotation.</title>
        <authorList>
            <consortium name="The Broad Institute Genomics Platform"/>
            <consortium name="The Broad Institute Genome Sequencing Center for Infectious Disease"/>
            <person name="Wu L."/>
            <person name="Ma J."/>
        </authorList>
    </citation>
    <scope>NUCLEOTIDE SEQUENCE [LARGE SCALE GENOMIC DNA]</scope>
    <source>
        <strain evidence="11">NBRC 113072</strain>
    </source>
</reference>
<feature type="compositionally biased region" description="Polar residues" evidence="8">
    <location>
        <begin position="242"/>
        <end position="254"/>
    </location>
</feature>
<keyword evidence="11" id="KW-1185">Reference proteome</keyword>
<dbReference type="Proteomes" id="UP001157126">
    <property type="component" value="Unassembled WGS sequence"/>
</dbReference>
<name>A0ABQ6IYS0_9MICO</name>
<evidence type="ECO:0000256" key="1">
    <source>
        <dbReference type="ARBA" id="ARBA00022679"/>
    </source>
</evidence>
<protein>
    <recommendedName>
        <fullName evidence="5">protein adenylyltransferase</fullName>
        <ecNumber evidence="5">2.7.7.108</ecNumber>
    </recommendedName>
</protein>
<dbReference type="Pfam" id="PF02661">
    <property type="entry name" value="Fic"/>
    <property type="match status" value="1"/>
</dbReference>
<keyword evidence="1" id="KW-0808">Transferase</keyword>
<evidence type="ECO:0000256" key="4">
    <source>
        <dbReference type="ARBA" id="ARBA00022840"/>
    </source>
</evidence>
<comment type="catalytic activity">
    <reaction evidence="6">
        <text>L-threonyl-[protein] + ATP = 3-O-(5'-adenylyl)-L-threonyl-[protein] + diphosphate</text>
        <dbReference type="Rhea" id="RHEA:54292"/>
        <dbReference type="Rhea" id="RHEA-COMP:11060"/>
        <dbReference type="Rhea" id="RHEA-COMP:13847"/>
        <dbReference type="ChEBI" id="CHEBI:30013"/>
        <dbReference type="ChEBI" id="CHEBI:30616"/>
        <dbReference type="ChEBI" id="CHEBI:33019"/>
        <dbReference type="ChEBI" id="CHEBI:138113"/>
        <dbReference type="EC" id="2.7.7.108"/>
    </reaction>
</comment>
<dbReference type="Gene3D" id="1.10.3290.10">
    <property type="entry name" value="Fido-like domain"/>
    <property type="match status" value="1"/>
</dbReference>
<dbReference type="RefSeq" id="WP_175988846.1">
    <property type="nucleotide sequence ID" value="NZ_BSUO01000002.1"/>
</dbReference>
<organism evidence="10 11">
    <name type="scientific">Mobilicoccus caccae</name>
    <dbReference type="NCBI Taxonomy" id="1859295"/>
    <lineage>
        <taxon>Bacteria</taxon>
        <taxon>Bacillati</taxon>
        <taxon>Actinomycetota</taxon>
        <taxon>Actinomycetes</taxon>
        <taxon>Micrococcales</taxon>
        <taxon>Dermatophilaceae</taxon>
        <taxon>Mobilicoccus</taxon>
    </lineage>
</organism>
<feature type="region of interest" description="Disordered" evidence="8">
    <location>
        <begin position="217"/>
        <end position="275"/>
    </location>
</feature>
<dbReference type="EC" id="2.7.7.108" evidence="5"/>
<evidence type="ECO:0000256" key="2">
    <source>
        <dbReference type="ARBA" id="ARBA00022695"/>
    </source>
</evidence>
<keyword evidence="3" id="KW-0547">Nucleotide-binding</keyword>
<comment type="caution">
    <text evidence="10">The sequence shown here is derived from an EMBL/GenBank/DDBJ whole genome shotgun (WGS) entry which is preliminary data.</text>
</comment>
<dbReference type="PROSITE" id="PS51459">
    <property type="entry name" value="FIDO"/>
    <property type="match status" value="1"/>
</dbReference>
<evidence type="ECO:0000256" key="7">
    <source>
        <dbReference type="ARBA" id="ARBA00048696"/>
    </source>
</evidence>
<dbReference type="PANTHER" id="PTHR39560">
    <property type="entry name" value="PROTEIN ADENYLYLTRANSFERASE FIC-RELATED"/>
    <property type="match status" value="1"/>
</dbReference>
<evidence type="ECO:0000256" key="3">
    <source>
        <dbReference type="ARBA" id="ARBA00022741"/>
    </source>
</evidence>
<dbReference type="PANTHER" id="PTHR39560:SF1">
    <property type="entry name" value="PROTEIN ADENYLYLTRANSFERASE FIC-RELATED"/>
    <property type="match status" value="1"/>
</dbReference>
<dbReference type="InterPro" id="IPR003812">
    <property type="entry name" value="Fido"/>
</dbReference>
<dbReference type="InterPro" id="IPR036597">
    <property type="entry name" value="Fido-like_dom_sf"/>
</dbReference>
<evidence type="ECO:0000256" key="8">
    <source>
        <dbReference type="SAM" id="MobiDB-lite"/>
    </source>
</evidence>
<accession>A0ABQ6IYS0</accession>
<dbReference type="EMBL" id="BSUO01000002">
    <property type="protein sequence ID" value="GMA42450.1"/>
    <property type="molecule type" value="Genomic_DNA"/>
</dbReference>
<keyword evidence="4" id="KW-0067">ATP-binding</keyword>
<feature type="domain" description="Fido" evidence="9">
    <location>
        <begin position="64"/>
        <end position="209"/>
    </location>
</feature>
<gene>
    <name evidence="10" type="ORF">GCM10025883_44950</name>
</gene>